<dbReference type="EMBL" id="JAAVNE010000012">
    <property type="protein sequence ID" value="NKC31136.1"/>
    <property type="molecule type" value="Genomic_DNA"/>
</dbReference>
<gene>
    <name evidence="2" type="ORF">HEQ75_09720</name>
</gene>
<evidence type="ECO:0000256" key="1">
    <source>
        <dbReference type="SAM" id="SignalP"/>
    </source>
</evidence>
<keyword evidence="1" id="KW-0732">Signal</keyword>
<proteinExistence type="predicted"/>
<evidence type="ECO:0000313" key="2">
    <source>
        <dbReference type="EMBL" id="NKC31136.1"/>
    </source>
</evidence>
<feature type="signal peptide" evidence="1">
    <location>
        <begin position="1"/>
        <end position="23"/>
    </location>
</feature>
<evidence type="ECO:0000313" key="3">
    <source>
        <dbReference type="Proteomes" id="UP000787635"/>
    </source>
</evidence>
<accession>A0ABX1E216</accession>
<name>A0ABX1E216_9PROT</name>
<sequence length="156" mass="16328">MMVRRSFLAAGLAAVALPLPALAAALPRLQVWREENCGCCVGWVDHMRAAGFPIEDNVVRSVAAARRRLGTPSDLLSCHAGLVGGYALEGHVPAAAVTRLLAERPAGIRGLAVPGMPVGSPGMEIPGEAPDIYDVLAFDARGGRLVFMRFRGGTSV</sequence>
<dbReference type="Proteomes" id="UP000787635">
    <property type="component" value="Unassembled WGS sequence"/>
</dbReference>
<dbReference type="Pfam" id="PF04214">
    <property type="entry name" value="DUF411"/>
    <property type="match status" value="1"/>
</dbReference>
<feature type="chain" id="PRO_5045421670" evidence="1">
    <location>
        <begin position="24"/>
        <end position="156"/>
    </location>
</feature>
<dbReference type="InterPro" id="IPR007332">
    <property type="entry name" value="DUF411"/>
</dbReference>
<organism evidence="2 3">
    <name type="scientific">Falsiroseomonas selenitidurans</name>
    <dbReference type="NCBI Taxonomy" id="2716335"/>
    <lineage>
        <taxon>Bacteria</taxon>
        <taxon>Pseudomonadati</taxon>
        <taxon>Pseudomonadota</taxon>
        <taxon>Alphaproteobacteria</taxon>
        <taxon>Acetobacterales</taxon>
        <taxon>Roseomonadaceae</taxon>
        <taxon>Falsiroseomonas</taxon>
    </lineage>
</organism>
<keyword evidence="3" id="KW-1185">Reference proteome</keyword>
<comment type="caution">
    <text evidence="2">The sequence shown here is derived from an EMBL/GenBank/DDBJ whole genome shotgun (WGS) entry which is preliminary data.</text>
</comment>
<protein>
    <submittedName>
        <fullName evidence="2">DUF411 domain-containing protein</fullName>
    </submittedName>
</protein>
<reference evidence="2 3" key="1">
    <citation type="submission" date="2020-03" db="EMBL/GenBank/DDBJ databases">
        <title>Roseomonas selenitidurans sp. nov. isolated from urban soil.</title>
        <authorList>
            <person name="Liu H."/>
        </authorList>
    </citation>
    <scope>NUCLEOTIDE SEQUENCE [LARGE SCALE GENOMIC DNA]</scope>
    <source>
        <strain evidence="2 3">BU-1</strain>
    </source>
</reference>